<evidence type="ECO:0000313" key="1">
    <source>
        <dbReference type="EMBL" id="KAG0318314.1"/>
    </source>
</evidence>
<proteinExistence type="predicted"/>
<gene>
    <name evidence="1" type="ORF">BGZ97_003942</name>
</gene>
<keyword evidence="2" id="KW-1185">Reference proteome</keyword>
<accession>A0A9P6RGU0</accession>
<dbReference type="EMBL" id="JAAAIN010000196">
    <property type="protein sequence ID" value="KAG0318314.1"/>
    <property type="molecule type" value="Genomic_DNA"/>
</dbReference>
<comment type="caution">
    <text evidence="1">The sequence shown here is derived from an EMBL/GenBank/DDBJ whole genome shotgun (WGS) entry which is preliminary data.</text>
</comment>
<evidence type="ECO:0000313" key="2">
    <source>
        <dbReference type="Proteomes" id="UP000823405"/>
    </source>
</evidence>
<protein>
    <submittedName>
        <fullName evidence="1">Uncharacterized protein</fullName>
    </submittedName>
</protein>
<reference evidence="1" key="1">
    <citation type="journal article" date="2020" name="Fungal Divers.">
        <title>Resolving the Mortierellaceae phylogeny through synthesis of multi-gene phylogenetics and phylogenomics.</title>
        <authorList>
            <person name="Vandepol N."/>
            <person name="Liber J."/>
            <person name="Desiro A."/>
            <person name="Na H."/>
            <person name="Kennedy M."/>
            <person name="Barry K."/>
            <person name="Grigoriev I.V."/>
            <person name="Miller A.N."/>
            <person name="O'Donnell K."/>
            <person name="Stajich J.E."/>
            <person name="Bonito G."/>
        </authorList>
    </citation>
    <scope>NUCLEOTIDE SEQUENCE</scope>
    <source>
        <strain evidence="1">NVP60</strain>
    </source>
</reference>
<name>A0A9P6RGU0_9FUNG</name>
<dbReference type="Proteomes" id="UP000823405">
    <property type="component" value="Unassembled WGS sequence"/>
</dbReference>
<organism evidence="1 2">
    <name type="scientific">Linnemannia gamsii</name>
    <dbReference type="NCBI Taxonomy" id="64522"/>
    <lineage>
        <taxon>Eukaryota</taxon>
        <taxon>Fungi</taxon>
        <taxon>Fungi incertae sedis</taxon>
        <taxon>Mucoromycota</taxon>
        <taxon>Mortierellomycotina</taxon>
        <taxon>Mortierellomycetes</taxon>
        <taxon>Mortierellales</taxon>
        <taxon>Mortierellaceae</taxon>
        <taxon>Linnemannia</taxon>
    </lineage>
</organism>
<dbReference type="AlphaFoldDB" id="A0A9P6RGU0"/>
<sequence length="125" mass="14460">MAEQKPRPESKVSTPRTGTIFETFTQTGPSPSFPPKAKEVVEKHQCCDELHGRVYDRLPETSRFRVLDFEYEHWGPFEFDERDVFDVDGCLYAKCNPPIYNTLELSLESGQSQLSALRKSWSVWV</sequence>